<dbReference type="SMART" id="SM00587">
    <property type="entry name" value="CHK"/>
    <property type="match status" value="1"/>
</dbReference>
<organism evidence="2 3">
    <name type="scientific">Sitophilus oryzae</name>
    <name type="common">Rice weevil</name>
    <name type="synonym">Curculio oryzae</name>
    <dbReference type="NCBI Taxonomy" id="7048"/>
    <lineage>
        <taxon>Eukaryota</taxon>
        <taxon>Metazoa</taxon>
        <taxon>Ecdysozoa</taxon>
        <taxon>Arthropoda</taxon>
        <taxon>Hexapoda</taxon>
        <taxon>Insecta</taxon>
        <taxon>Pterygota</taxon>
        <taxon>Neoptera</taxon>
        <taxon>Endopterygota</taxon>
        <taxon>Coleoptera</taxon>
        <taxon>Polyphaga</taxon>
        <taxon>Cucujiformia</taxon>
        <taxon>Curculionidae</taxon>
        <taxon>Dryophthorinae</taxon>
        <taxon>Sitophilus</taxon>
    </lineage>
</organism>
<reference evidence="3" key="1">
    <citation type="submission" date="2025-08" db="UniProtKB">
        <authorList>
            <consortium name="RefSeq"/>
        </authorList>
    </citation>
    <scope>IDENTIFICATION</scope>
    <source>
        <tissue evidence="3">Gonads</tissue>
    </source>
</reference>
<dbReference type="Pfam" id="PF02958">
    <property type="entry name" value="EcKL"/>
    <property type="match status" value="1"/>
</dbReference>
<evidence type="ECO:0000313" key="3">
    <source>
        <dbReference type="RefSeq" id="XP_030767974.1"/>
    </source>
</evidence>
<name>A0A6J2YXJ6_SITOR</name>
<dbReference type="PANTHER" id="PTHR11012">
    <property type="entry name" value="PROTEIN KINASE-LIKE DOMAIN-CONTAINING"/>
    <property type="match status" value="1"/>
</dbReference>
<dbReference type="KEGG" id="soy:115891602"/>
<gene>
    <name evidence="3" type="primary">LOC115891602</name>
</gene>
<dbReference type="SUPFAM" id="SSF56112">
    <property type="entry name" value="Protein kinase-like (PK-like)"/>
    <property type="match status" value="1"/>
</dbReference>
<proteinExistence type="predicted"/>
<dbReference type="InParanoid" id="A0A6J2YXJ6"/>
<keyword evidence="2" id="KW-1185">Reference proteome</keyword>
<accession>A0A6J2YXJ6</accession>
<dbReference type="Gene3D" id="3.90.1200.10">
    <property type="match status" value="1"/>
</dbReference>
<feature type="domain" description="CHK kinase-like" evidence="1">
    <location>
        <begin position="418"/>
        <end position="625"/>
    </location>
</feature>
<dbReference type="InterPro" id="IPR004119">
    <property type="entry name" value="EcKL"/>
</dbReference>
<dbReference type="OrthoDB" id="6334212at2759"/>
<dbReference type="GeneID" id="115891602"/>
<protein>
    <submittedName>
        <fullName evidence="3">Uncharacterized protein LOC115891602</fullName>
    </submittedName>
</protein>
<dbReference type="RefSeq" id="XP_030767974.1">
    <property type="nucleotide sequence ID" value="XM_030912114.1"/>
</dbReference>
<dbReference type="InterPro" id="IPR015897">
    <property type="entry name" value="CHK_kinase-like"/>
</dbReference>
<dbReference type="PANTHER" id="PTHR11012:SF48">
    <property type="entry name" value="CHK KINASE-LIKE DOMAIN-CONTAINING PROTEIN-RELATED"/>
    <property type="match status" value="1"/>
</dbReference>
<dbReference type="Proteomes" id="UP000504635">
    <property type="component" value="Unplaced"/>
</dbReference>
<dbReference type="InterPro" id="IPR011009">
    <property type="entry name" value="Kinase-like_dom_sf"/>
</dbReference>
<evidence type="ECO:0000313" key="2">
    <source>
        <dbReference type="Proteomes" id="UP000504635"/>
    </source>
</evidence>
<sequence length="720" mass="84169">MSYADLDSAVRSTFSVPYDQQLDFTLKHCSGDHDILVLDIIKNATSKKYIAVPGVQHSREHSTSYRRENNLVVPPVFSFQHSNNENYTVFGFEKLYRCCAVEKNNQEHLEIILKSLAEYQASILTLEREPLEKVTIDIEELFGKVTFLDFFKSIEETELEKIKIRLQTNLNKFLTSNFLVRSVGCSSGKNIYIDLEKKQSIFLDKLSEHLVPPVYDALLYIFIFSDEKFRQRHFADLVDTYFKFLVKFLEIKKKNSSSNITRIYKETTVRILLPIVKCQIATTPKPPVDLLSNILKFLRCQFINQEDVYEVIENKINSKNYDFVDYSLTSLNRKSGHSGQYFSLDIKINSNAEVINMKLFAKVLAPTIEFLKDIIEEGIGEIEDVFYLTLLPLYKKHGLERLLDFAPRCYLSRVNWILVLDDMDERGFVTLPLNKTLNLDGLKAIISQLSKFVAATFIVEENVSRKEGRRFQLDELYPASFKENVFSEDEGCKLKDILKSCREGMKYIMEKSPEITKQFHVPQEKISENIDELFRTMTKKISKSDVYRNAVTHGDMHLGNLMFRCNSDDSISEGVLIDFQVLRYLPPVFDLLQFINGSTTREIRLKYKDQLLNDYYNDIAKYLTEFGYDPENVFPRQSFDENVKYMRSAGLASELFYCYLVKIEAETRERLFLDPENLKYYFIDNPRELVDYLWTSDEFFKPSMQDVAYDLMEYFADQNK</sequence>
<evidence type="ECO:0000259" key="1">
    <source>
        <dbReference type="SMART" id="SM00587"/>
    </source>
</evidence>
<dbReference type="AlphaFoldDB" id="A0A6J2YXJ6"/>